<evidence type="ECO:0000313" key="1">
    <source>
        <dbReference type="EMBL" id="KNE61861.1"/>
    </source>
</evidence>
<reference evidence="1 2" key="1">
    <citation type="submission" date="2009-11" db="EMBL/GenBank/DDBJ databases">
        <title>Annotation of Allomyces macrogynus ATCC 38327.</title>
        <authorList>
            <consortium name="The Broad Institute Genome Sequencing Platform"/>
            <person name="Russ C."/>
            <person name="Cuomo C."/>
            <person name="Burger G."/>
            <person name="Gray M.W."/>
            <person name="Holland P.W.H."/>
            <person name="King N."/>
            <person name="Lang F.B.F."/>
            <person name="Roger A.J."/>
            <person name="Ruiz-Trillo I."/>
            <person name="Young S.K."/>
            <person name="Zeng Q."/>
            <person name="Gargeya S."/>
            <person name="Fitzgerald M."/>
            <person name="Haas B."/>
            <person name="Abouelleil A."/>
            <person name="Alvarado L."/>
            <person name="Arachchi H.M."/>
            <person name="Berlin A."/>
            <person name="Chapman S.B."/>
            <person name="Gearin G."/>
            <person name="Goldberg J."/>
            <person name="Griggs A."/>
            <person name="Gujja S."/>
            <person name="Hansen M."/>
            <person name="Heiman D."/>
            <person name="Howarth C."/>
            <person name="Larimer J."/>
            <person name="Lui A."/>
            <person name="MacDonald P.J.P."/>
            <person name="McCowen C."/>
            <person name="Montmayeur A."/>
            <person name="Murphy C."/>
            <person name="Neiman D."/>
            <person name="Pearson M."/>
            <person name="Priest M."/>
            <person name="Roberts A."/>
            <person name="Saif S."/>
            <person name="Shea T."/>
            <person name="Sisk P."/>
            <person name="Stolte C."/>
            <person name="Sykes S."/>
            <person name="Wortman J."/>
            <person name="Nusbaum C."/>
            <person name="Birren B."/>
        </authorList>
    </citation>
    <scope>NUCLEOTIDE SEQUENCE [LARGE SCALE GENOMIC DNA]</scope>
    <source>
        <strain evidence="1 2">ATCC 38327</strain>
    </source>
</reference>
<protein>
    <submittedName>
        <fullName evidence="1">Uncharacterized protein</fullName>
    </submittedName>
</protein>
<organism evidence="1 2">
    <name type="scientific">Allomyces macrogynus (strain ATCC 38327)</name>
    <name type="common">Allomyces javanicus var. macrogynus</name>
    <dbReference type="NCBI Taxonomy" id="578462"/>
    <lineage>
        <taxon>Eukaryota</taxon>
        <taxon>Fungi</taxon>
        <taxon>Fungi incertae sedis</taxon>
        <taxon>Blastocladiomycota</taxon>
        <taxon>Blastocladiomycetes</taxon>
        <taxon>Blastocladiales</taxon>
        <taxon>Blastocladiaceae</taxon>
        <taxon>Allomyces</taxon>
    </lineage>
</organism>
<dbReference type="InterPro" id="IPR012337">
    <property type="entry name" value="RNaseH-like_sf"/>
</dbReference>
<gene>
    <name evidence="1" type="ORF">AMAG_07133</name>
</gene>
<sequence length="225" mass="24626">MYVHKHRAVYLAVLAHPSAEIPENARQTDADWVVFEMAVEILELVNDLFNLALTHVSGPSYPTLARAAVSFMGVYVMLKEREAQLDLPGPIREALLAKQGLFLDPASIGRVAMASFLGQHAVDVEGVPCPPDEFQARRKATRDGILDAILRTERPDPALVDIFRANLNAELDKYETLVRTHGARNGAWTLAASADWWRAAGAWAPHVAWAAQRVLCLPATTGAAL</sequence>
<dbReference type="VEuPathDB" id="FungiDB:AMAG_07133"/>
<proteinExistence type="predicted"/>
<name>A0A0L0SH85_ALLM3</name>
<dbReference type="OrthoDB" id="10595734at2759"/>
<accession>A0A0L0SH85</accession>
<dbReference type="SUPFAM" id="SSF53098">
    <property type="entry name" value="Ribonuclease H-like"/>
    <property type="match status" value="1"/>
</dbReference>
<evidence type="ECO:0000313" key="2">
    <source>
        <dbReference type="Proteomes" id="UP000054350"/>
    </source>
</evidence>
<dbReference type="AlphaFoldDB" id="A0A0L0SH85"/>
<reference evidence="2" key="2">
    <citation type="submission" date="2009-11" db="EMBL/GenBank/DDBJ databases">
        <title>The Genome Sequence of Allomyces macrogynus strain ATCC 38327.</title>
        <authorList>
            <consortium name="The Broad Institute Genome Sequencing Platform"/>
            <person name="Russ C."/>
            <person name="Cuomo C."/>
            <person name="Shea T."/>
            <person name="Young S.K."/>
            <person name="Zeng Q."/>
            <person name="Koehrsen M."/>
            <person name="Haas B."/>
            <person name="Borodovsky M."/>
            <person name="Guigo R."/>
            <person name="Alvarado L."/>
            <person name="Berlin A."/>
            <person name="Borenstein D."/>
            <person name="Chen Z."/>
            <person name="Engels R."/>
            <person name="Freedman E."/>
            <person name="Gellesch M."/>
            <person name="Goldberg J."/>
            <person name="Griggs A."/>
            <person name="Gujja S."/>
            <person name="Heiman D."/>
            <person name="Hepburn T."/>
            <person name="Howarth C."/>
            <person name="Jen D."/>
            <person name="Larson L."/>
            <person name="Lewis B."/>
            <person name="Mehta T."/>
            <person name="Park D."/>
            <person name="Pearson M."/>
            <person name="Roberts A."/>
            <person name="Saif S."/>
            <person name="Shenoy N."/>
            <person name="Sisk P."/>
            <person name="Stolte C."/>
            <person name="Sykes S."/>
            <person name="Walk T."/>
            <person name="White J."/>
            <person name="Yandava C."/>
            <person name="Burger G."/>
            <person name="Gray M.W."/>
            <person name="Holland P.W.H."/>
            <person name="King N."/>
            <person name="Lang F.B.F."/>
            <person name="Roger A.J."/>
            <person name="Ruiz-Trillo I."/>
            <person name="Lander E."/>
            <person name="Nusbaum C."/>
        </authorList>
    </citation>
    <scope>NUCLEOTIDE SEQUENCE [LARGE SCALE GENOMIC DNA]</scope>
    <source>
        <strain evidence="2">ATCC 38327</strain>
    </source>
</reference>
<dbReference type="Proteomes" id="UP000054350">
    <property type="component" value="Unassembled WGS sequence"/>
</dbReference>
<dbReference type="EMBL" id="GG745339">
    <property type="protein sequence ID" value="KNE61861.1"/>
    <property type="molecule type" value="Genomic_DNA"/>
</dbReference>
<keyword evidence="2" id="KW-1185">Reference proteome</keyword>